<dbReference type="GO" id="GO:0016020">
    <property type="term" value="C:membrane"/>
    <property type="evidence" value="ECO:0007669"/>
    <property type="project" value="GOC"/>
</dbReference>
<dbReference type="SUPFAM" id="SSF51161">
    <property type="entry name" value="Trimeric LpxA-like enzymes"/>
    <property type="match status" value="1"/>
</dbReference>
<accession>A0A367ZPQ8</accession>
<dbReference type="PANTHER" id="PTHR43480:SF1">
    <property type="entry name" value="ACYL-[ACYL-CARRIER-PROTEIN]--UDP-N-ACETYLGLUCOSAMINE O-ACYLTRANSFERASE, MITOCHONDRIAL-RELATED"/>
    <property type="match status" value="1"/>
</dbReference>
<dbReference type="CDD" id="cd03351">
    <property type="entry name" value="LbH_UDP-GlcNAc_AT"/>
    <property type="match status" value="1"/>
</dbReference>
<feature type="domain" description="UDP N-acetylglucosamine O-acyltransferase C-terminal" evidence="9">
    <location>
        <begin position="174"/>
        <end position="255"/>
    </location>
</feature>
<proteinExistence type="inferred from homology"/>
<gene>
    <name evidence="8" type="primary">lpxA</name>
    <name evidence="10" type="ORF">OZSIB_3971</name>
</gene>
<dbReference type="GO" id="GO:0009245">
    <property type="term" value="P:lipid A biosynthetic process"/>
    <property type="evidence" value="ECO:0007669"/>
    <property type="project" value="UniProtKB-UniRule"/>
</dbReference>
<dbReference type="InterPro" id="IPR037157">
    <property type="entry name" value="Acetyltransf_C_sf"/>
</dbReference>
<evidence type="ECO:0000256" key="1">
    <source>
        <dbReference type="ARBA" id="ARBA00022490"/>
    </source>
</evidence>
<dbReference type="InterPro" id="IPR029098">
    <property type="entry name" value="Acetyltransf_C"/>
</dbReference>
<protein>
    <recommendedName>
        <fullName evidence="8">Acyl-[acyl-carrier-protein]--UDP-N-acetylglucosamine O-acyltransferase</fullName>
        <shortName evidence="8">UDP-N-acetylglucosamine acyltransferase</shortName>
        <ecNumber evidence="8">2.3.1.129</ecNumber>
    </recommendedName>
</protein>
<evidence type="ECO:0000256" key="6">
    <source>
        <dbReference type="ARBA" id="ARBA00023098"/>
    </source>
</evidence>
<evidence type="ECO:0000313" key="11">
    <source>
        <dbReference type="Proteomes" id="UP000252355"/>
    </source>
</evidence>
<name>A0A367ZPQ8_9BACT</name>
<dbReference type="Pfam" id="PF13720">
    <property type="entry name" value="Acetyltransf_11"/>
    <property type="match status" value="1"/>
</dbReference>
<dbReference type="EC" id="2.3.1.129" evidence="8"/>
<comment type="subcellular location">
    <subcellularLocation>
        <location evidence="8">Cytoplasm</location>
    </subcellularLocation>
</comment>
<evidence type="ECO:0000256" key="2">
    <source>
        <dbReference type="ARBA" id="ARBA00022516"/>
    </source>
</evidence>
<dbReference type="PIRSF" id="PIRSF000456">
    <property type="entry name" value="UDP-GlcNAc_acltr"/>
    <property type="match status" value="1"/>
</dbReference>
<dbReference type="UniPathway" id="UPA00359">
    <property type="reaction ID" value="UER00477"/>
</dbReference>
<dbReference type="NCBIfam" id="NF003657">
    <property type="entry name" value="PRK05289.1"/>
    <property type="match status" value="1"/>
</dbReference>
<dbReference type="GO" id="GO:0008780">
    <property type="term" value="F:acyl-[acyl-carrier-protein]-UDP-N-acetylglucosamine O-acyltransferase activity"/>
    <property type="evidence" value="ECO:0007669"/>
    <property type="project" value="UniProtKB-UniRule"/>
</dbReference>
<sequence length="274" mass="29463">MTIHPTAIIAPGANVHPSVEVGPYVVIGPHVTIGANCRIGAHCHLEGWTTLGSDNVLCPHVTLGCPPQDLKYDGKPSYIVIGKGNCFREFVTVHLAEGEGNTTTIGDGNMFMNFSHIAHNCHVGSHCIFANAATLAGHVHVGDRAVLGGFVGVHQFCHVGGYVMIGGMSKITKDVPPFVKIDGNPARVIGLNGIGLKRNGVPRESIERIRQVYRLFYRSSLNVRQALAELETRPEMADPFVQDFVAFVKASKRGIYKRTRMSGSAERGGDAGDL</sequence>
<keyword evidence="4 8" id="KW-0808">Transferase</keyword>
<dbReference type="GO" id="GO:0005737">
    <property type="term" value="C:cytoplasm"/>
    <property type="evidence" value="ECO:0007669"/>
    <property type="project" value="UniProtKB-SubCell"/>
</dbReference>
<dbReference type="InterPro" id="IPR018357">
    <property type="entry name" value="Hexapep_transf_CS"/>
</dbReference>
<keyword evidence="5 8" id="KW-0677">Repeat</keyword>
<comment type="similarity">
    <text evidence="8">Belongs to the transferase hexapeptide repeat family. LpxA subfamily.</text>
</comment>
<keyword evidence="2 8" id="KW-0444">Lipid biosynthesis</keyword>
<dbReference type="EMBL" id="QOQW01000010">
    <property type="protein sequence ID" value="RCK79817.1"/>
    <property type="molecule type" value="Genomic_DNA"/>
</dbReference>
<evidence type="ECO:0000256" key="8">
    <source>
        <dbReference type="HAMAP-Rule" id="MF_00387"/>
    </source>
</evidence>
<keyword evidence="3 8" id="KW-0441">Lipid A biosynthesis</keyword>
<comment type="caution">
    <text evidence="10">The sequence shown here is derived from an EMBL/GenBank/DDBJ whole genome shotgun (WGS) entry which is preliminary data.</text>
</comment>
<evidence type="ECO:0000256" key="4">
    <source>
        <dbReference type="ARBA" id="ARBA00022679"/>
    </source>
</evidence>
<comment type="pathway">
    <text evidence="8">Glycolipid biosynthesis; lipid IV(A) biosynthesis; lipid IV(A) from (3R)-3-hydroxytetradecanoyl-[acyl-carrier-protein] and UDP-N-acetyl-alpha-D-glucosamine: step 1/6.</text>
</comment>
<evidence type="ECO:0000313" key="10">
    <source>
        <dbReference type="EMBL" id="RCK79817.1"/>
    </source>
</evidence>
<evidence type="ECO:0000256" key="3">
    <source>
        <dbReference type="ARBA" id="ARBA00022556"/>
    </source>
</evidence>
<dbReference type="AlphaFoldDB" id="A0A367ZPQ8"/>
<comment type="function">
    <text evidence="8">Involved in the biosynthesis of lipid A, a phosphorylated glycolipid that anchors the lipopolysaccharide to the outer membrane of the cell.</text>
</comment>
<keyword evidence="6 8" id="KW-0443">Lipid metabolism</keyword>
<organism evidence="10 11">
    <name type="scientific">Candidatus Ozemobacter sibiricus</name>
    <dbReference type="NCBI Taxonomy" id="2268124"/>
    <lineage>
        <taxon>Bacteria</taxon>
        <taxon>Candidatus Ozemobacteria</taxon>
        <taxon>Candidatus Ozemobacterales</taxon>
        <taxon>Candidatus Ozemobacteraceae</taxon>
        <taxon>Candidatus Ozemobacter</taxon>
    </lineage>
</organism>
<dbReference type="PROSITE" id="PS00101">
    <property type="entry name" value="HEXAPEP_TRANSFERASES"/>
    <property type="match status" value="1"/>
</dbReference>
<dbReference type="InterPro" id="IPR010137">
    <property type="entry name" value="Lipid_A_LpxA"/>
</dbReference>
<dbReference type="NCBIfam" id="TIGR01852">
    <property type="entry name" value="lipid_A_lpxA"/>
    <property type="match status" value="1"/>
</dbReference>
<dbReference type="InterPro" id="IPR011004">
    <property type="entry name" value="Trimer_LpxA-like_sf"/>
</dbReference>
<comment type="subunit">
    <text evidence="8">Homotrimer.</text>
</comment>
<evidence type="ECO:0000259" key="9">
    <source>
        <dbReference type="Pfam" id="PF13720"/>
    </source>
</evidence>
<dbReference type="Gene3D" id="1.20.1180.10">
    <property type="entry name" value="Udp N-acetylglucosamine O-acyltransferase, C-terminal domain"/>
    <property type="match status" value="1"/>
</dbReference>
<keyword evidence="1 8" id="KW-0963">Cytoplasm</keyword>
<dbReference type="PANTHER" id="PTHR43480">
    <property type="entry name" value="ACYL-[ACYL-CARRIER-PROTEIN]--UDP-N-ACETYLGLUCOSAMINE O-ACYLTRANSFERASE"/>
    <property type="match status" value="1"/>
</dbReference>
<keyword evidence="7 8" id="KW-0012">Acyltransferase</keyword>
<comment type="catalytic activity">
    <reaction evidence="8">
        <text>a (3R)-hydroxyacyl-[ACP] + UDP-N-acetyl-alpha-D-glucosamine = a UDP-3-O-[(3R)-3-hydroxyacyl]-N-acetyl-alpha-D-glucosamine + holo-[ACP]</text>
        <dbReference type="Rhea" id="RHEA:67812"/>
        <dbReference type="Rhea" id="RHEA-COMP:9685"/>
        <dbReference type="Rhea" id="RHEA-COMP:9945"/>
        <dbReference type="ChEBI" id="CHEBI:57705"/>
        <dbReference type="ChEBI" id="CHEBI:64479"/>
        <dbReference type="ChEBI" id="CHEBI:78827"/>
        <dbReference type="ChEBI" id="CHEBI:173225"/>
        <dbReference type="EC" id="2.3.1.129"/>
    </reaction>
</comment>
<dbReference type="HAMAP" id="MF_00387">
    <property type="entry name" value="LpxA"/>
    <property type="match status" value="1"/>
</dbReference>
<dbReference type="Pfam" id="PF00132">
    <property type="entry name" value="Hexapep"/>
    <property type="match status" value="2"/>
</dbReference>
<evidence type="ECO:0000256" key="7">
    <source>
        <dbReference type="ARBA" id="ARBA00023315"/>
    </source>
</evidence>
<dbReference type="Proteomes" id="UP000252355">
    <property type="component" value="Unassembled WGS sequence"/>
</dbReference>
<dbReference type="Gene3D" id="2.160.10.10">
    <property type="entry name" value="Hexapeptide repeat proteins"/>
    <property type="match status" value="1"/>
</dbReference>
<dbReference type="InterPro" id="IPR001451">
    <property type="entry name" value="Hexapep"/>
</dbReference>
<reference evidence="10 11" key="1">
    <citation type="submission" date="2018-05" db="EMBL/GenBank/DDBJ databases">
        <title>A metagenomic window into the 2 km-deep terrestrial subsurface aquifer revealed taxonomically and functionally diverse microbial community comprising novel uncultured bacterial lineages.</title>
        <authorList>
            <person name="Kadnikov V.V."/>
            <person name="Mardanov A.V."/>
            <person name="Beletsky A.V."/>
            <person name="Banks D."/>
            <person name="Pimenov N.V."/>
            <person name="Frank Y.A."/>
            <person name="Karnachuk O.V."/>
            <person name="Ravin N.V."/>
        </authorList>
    </citation>
    <scope>NUCLEOTIDE SEQUENCE [LARGE SCALE GENOMIC DNA]</scope>
    <source>
        <strain evidence="10">BY5</strain>
    </source>
</reference>
<evidence type="ECO:0000256" key="5">
    <source>
        <dbReference type="ARBA" id="ARBA00022737"/>
    </source>
</evidence>